<comment type="caution">
    <text evidence="1">The sequence shown here is derived from an EMBL/GenBank/DDBJ whole genome shotgun (WGS) entry which is preliminary data.</text>
</comment>
<evidence type="ECO:0000313" key="2">
    <source>
        <dbReference type="Proteomes" id="UP001259832"/>
    </source>
</evidence>
<sequence>MAMTPAHALQLDAAPEASDFFFGNVLGQGSYAKVDWKLRKQSFTAQNTENWMRDCYCYCL</sequence>
<name>A0AAD9GDM3_9STRA</name>
<accession>A0AAD9GDM3</accession>
<dbReference type="Proteomes" id="UP001259832">
    <property type="component" value="Unassembled WGS sequence"/>
</dbReference>
<dbReference type="EMBL" id="JASMQC010000021">
    <property type="protein sequence ID" value="KAK1936558.1"/>
    <property type="molecule type" value="Genomic_DNA"/>
</dbReference>
<organism evidence="1 2">
    <name type="scientific">Phytophthora citrophthora</name>
    <dbReference type="NCBI Taxonomy" id="4793"/>
    <lineage>
        <taxon>Eukaryota</taxon>
        <taxon>Sar</taxon>
        <taxon>Stramenopiles</taxon>
        <taxon>Oomycota</taxon>
        <taxon>Peronosporomycetes</taxon>
        <taxon>Peronosporales</taxon>
        <taxon>Peronosporaceae</taxon>
        <taxon>Phytophthora</taxon>
    </lineage>
</organism>
<reference evidence="1" key="1">
    <citation type="submission" date="2023-08" db="EMBL/GenBank/DDBJ databases">
        <title>Reference Genome Resource for the Citrus Pathogen Phytophthora citrophthora.</title>
        <authorList>
            <person name="Moller H."/>
            <person name="Coetzee B."/>
            <person name="Rose L.J."/>
            <person name="Van Niekerk J.M."/>
        </authorList>
    </citation>
    <scope>NUCLEOTIDE SEQUENCE</scope>
    <source>
        <strain evidence="1">STE-U-9442</strain>
    </source>
</reference>
<keyword evidence="2" id="KW-1185">Reference proteome</keyword>
<dbReference type="AlphaFoldDB" id="A0AAD9GDM3"/>
<gene>
    <name evidence="1" type="ORF">P3T76_009993</name>
</gene>
<evidence type="ECO:0000313" key="1">
    <source>
        <dbReference type="EMBL" id="KAK1936558.1"/>
    </source>
</evidence>
<proteinExistence type="predicted"/>
<protein>
    <submittedName>
        <fullName evidence="1">Uncharacterized protein</fullName>
    </submittedName>
</protein>